<comment type="subcellular location">
    <subcellularLocation>
        <location evidence="1 7">Cell membrane</location>
        <topology evidence="1 7">Multi-pass membrane protein</topology>
    </subcellularLocation>
</comment>
<dbReference type="Proteomes" id="UP000199309">
    <property type="component" value="Unassembled WGS sequence"/>
</dbReference>
<dbReference type="InterPro" id="IPR000390">
    <property type="entry name" value="Small_drug/metabolite_transptr"/>
</dbReference>
<accession>A0A1H0C3T5</accession>
<sequence>MEWIFLVIAGFLEITWAVTLKFTEEFTRFWPSIFTGAAMLGSVFFLDLSLRSLPIGTAYAVWTGIGAAGTAIIGMLWLGEPRAIGRMVCIFLIIAGVIGLKLNL</sequence>
<evidence type="ECO:0000313" key="10">
    <source>
        <dbReference type="Proteomes" id="UP000199309"/>
    </source>
</evidence>
<dbReference type="STRING" id="349095.SAMN05660299_02842"/>
<dbReference type="EMBL" id="FNHQ01000064">
    <property type="protein sequence ID" value="SDN52536.1"/>
    <property type="molecule type" value="Genomic_DNA"/>
</dbReference>
<reference evidence="9 10" key="1">
    <citation type="submission" date="2016-10" db="EMBL/GenBank/DDBJ databases">
        <authorList>
            <person name="de Groot N.N."/>
        </authorList>
    </citation>
    <scope>NUCLEOTIDE SEQUENCE [LARGE SCALE GENOMIC DNA]</scope>
    <source>
        <strain evidence="9 10">DSM 16981</strain>
    </source>
</reference>
<keyword evidence="4 7" id="KW-0812">Transmembrane</keyword>
<evidence type="ECO:0000313" key="9">
    <source>
        <dbReference type="EMBL" id="SDN52536.1"/>
    </source>
</evidence>
<evidence type="ECO:0000256" key="8">
    <source>
        <dbReference type="SAM" id="Phobius"/>
    </source>
</evidence>
<keyword evidence="3" id="KW-1003">Cell membrane</keyword>
<proteinExistence type="inferred from homology"/>
<evidence type="ECO:0000256" key="3">
    <source>
        <dbReference type="ARBA" id="ARBA00022475"/>
    </source>
</evidence>
<dbReference type="Gene3D" id="1.10.3730.20">
    <property type="match status" value="1"/>
</dbReference>
<keyword evidence="6 8" id="KW-0472">Membrane</keyword>
<evidence type="ECO:0000256" key="4">
    <source>
        <dbReference type="ARBA" id="ARBA00022692"/>
    </source>
</evidence>
<evidence type="ECO:0000256" key="5">
    <source>
        <dbReference type="ARBA" id="ARBA00022989"/>
    </source>
</evidence>
<dbReference type="SUPFAM" id="SSF103481">
    <property type="entry name" value="Multidrug resistance efflux transporter EmrE"/>
    <property type="match status" value="1"/>
</dbReference>
<comment type="similarity">
    <text evidence="7">Belongs to the drug/metabolite transporter (DMT) superfamily. Small multidrug resistance (SMR) (TC 2.A.7.1) family.</text>
</comment>
<protein>
    <submittedName>
        <fullName evidence="9">Quaternary ammonium compound-resistance protein SugE</fullName>
    </submittedName>
</protein>
<dbReference type="RefSeq" id="WP_091653259.1">
    <property type="nucleotide sequence ID" value="NZ_FNHQ01000064.1"/>
</dbReference>
<dbReference type="FunFam" id="1.10.3730.20:FF:000001">
    <property type="entry name" value="Quaternary ammonium compound resistance transporter SugE"/>
    <property type="match status" value="1"/>
</dbReference>
<keyword evidence="5 8" id="KW-1133">Transmembrane helix</keyword>
<feature type="transmembrane region" description="Helical" evidence="8">
    <location>
        <begin position="84"/>
        <end position="102"/>
    </location>
</feature>
<feature type="transmembrane region" description="Helical" evidence="8">
    <location>
        <begin position="27"/>
        <end position="46"/>
    </location>
</feature>
<evidence type="ECO:0000256" key="1">
    <source>
        <dbReference type="ARBA" id="ARBA00004651"/>
    </source>
</evidence>
<name>A0A1H0C3T5_9FIRM</name>
<evidence type="ECO:0000256" key="6">
    <source>
        <dbReference type="ARBA" id="ARBA00023136"/>
    </source>
</evidence>
<organism evidence="9 10">
    <name type="scientific">Megasphaera paucivorans</name>
    <dbReference type="NCBI Taxonomy" id="349095"/>
    <lineage>
        <taxon>Bacteria</taxon>
        <taxon>Bacillati</taxon>
        <taxon>Bacillota</taxon>
        <taxon>Negativicutes</taxon>
        <taxon>Veillonellales</taxon>
        <taxon>Veillonellaceae</taxon>
        <taxon>Megasphaera</taxon>
    </lineage>
</organism>
<dbReference type="InterPro" id="IPR045324">
    <property type="entry name" value="Small_multidrug_res"/>
</dbReference>
<gene>
    <name evidence="9" type="ORF">SAMN05660299_02842</name>
</gene>
<dbReference type="OrthoDB" id="21828at2"/>
<feature type="transmembrane region" description="Helical" evidence="8">
    <location>
        <begin position="58"/>
        <end position="78"/>
    </location>
</feature>
<dbReference type="InterPro" id="IPR037185">
    <property type="entry name" value="EmrE-like"/>
</dbReference>
<dbReference type="Pfam" id="PF00893">
    <property type="entry name" value="Multi_Drug_Res"/>
    <property type="match status" value="1"/>
</dbReference>
<dbReference type="PANTHER" id="PTHR30561">
    <property type="entry name" value="SMR FAMILY PROTON-DEPENDENT DRUG EFFLUX TRANSPORTER SUGE"/>
    <property type="match status" value="1"/>
</dbReference>
<dbReference type="GO" id="GO:0022857">
    <property type="term" value="F:transmembrane transporter activity"/>
    <property type="evidence" value="ECO:0007669"/>
    <property type="project" value="InterPro"/>
</dbReference>
<dbReference type="GO" id="GO:0005886">
    <property type="term" value="C:plasma membrane"/>
    <property type="evidence" value="ECO:0007669"/>
    <property type="project" value="UniProtKB-SubCell"/>
</dbReference>
<dbReference type="AlphaFoldDB" id="A0A1H0C3T5"/>
<keyword evidence="10" id="KW-1185">Reference proteome</keyword>
<dbReference type="PANTHER" id="PTHR30561:SF0">
    <property type="entry name" value="GUANIDINIUM EXPORTER"/>
    <property type="match status" value="1"/>
</dbReference>
<keyword evidence="2" id="KW-0813">Transport</keyword>
<evidence type="ECO:0000256" key="7">
    <source>
        <dbReference type="RuleBase" id="RU003942"/>
    </source>
</evidence>
<evidence type="ECO:0000256" key="2">
    <source>
        <dbReference type="ARBA" id="ARBA00022448"/>
    </source>
</evidence>